<keyword evidence="2" id="KW-0520">NAD</keyword>
<organism evidence="5 6">
    <name type="scientific">Tistrella bauzanensis</name>
    <dbReference type="NCBI Taxonomy" id="657419"/>
    <lineage>
        <taxon>Bacteria</taxon>
        <taxon>Pseudomonadati</taxon>
        <taxon>Pseudomonadota</taxon>
        <taxon>Alphaproteobacteria</taxon>
        <taxon>Geminicoccales</taxon>
        <taxon>Geminicoccaceae</taxon>
        <taxon>Tistrella</taxon>
    </lineage>
</organism>
<evidence type="ECO:0000256" key="2">
    <source>
        <dbReference type="ARBA" id="ARBA00023027"/>
    </source>
</evidence>
<evidence type="ECO:0000256" key="1">
    <source>
        <dbReference type="ARBA" id="ARBA00023002"/>
    </source>
</evidence>
<evidence type="ECO:0000259" key="4">
    <source>
        <dbReference type="Pfam" id="PF14833"/>
    </source>
</evidence>
<dbReference type="InterPro" id="IPR029154">
    <property type="entry name" value="HIBADH-like_NADP-bd"/>
</dbReference>
<dbReference type="PANTHER" id="PTHR43580:SF2">
    <property type="entry name" value="CYTOKINE-LIKE NUCLEAR FACTOR N-PAC"/>
    <property type="match status" value="1"/>
</dbReference>
<comment type="caution">
    <text evidence="5">The sequence shown here is derived from an EMBL/GenBank/DDBJ whole genome shotgun (WGS) entry which is preliminary data.</text>
</comment>
<dbReference type="InterPro" id="IPR051265">
    <property type="entry name" value="HIBADH-related_NP60_sf"/>
</dbReference>
<dbReference type="InterPro" id="IPR013328">
    <property type="entry name" value="6PGD_dom2"/>
</dbReference>
<evidence type="ECO:0000313" key="5">
    <source>
        <dbReference type="EMBL" id="GGB59421.1"/>
    </source>
</evidence>
<dbReference type="PANTHER" id="PTHR43580">
    <property type="entry name" value="OXIDOREDUCTASE GLYR1-RELATED"/>
    <property type="match status" value="1"/>
</dbReference>
<dbReference type="RefSeq" id="WP_188582216.1">
    <property type="nucleotide sequence ID" value="NZ_BMDZ01000086.1"/>
</dbReference>
<dbReference type="InterPro" id="IPR002204">
    <property type="entry name" value="3-OH-isobutyrate_DH-rel_CS"/>
</dbReference>
<reference evidence="6" key="1">
    <citation type="journal article" date="2019" name="Int. J. Syst. Evol. Microbiol.">
        <title>The Global Catalogue of Microorganisms (GCM) 10K type strain sequencing project: providing services to taxonomists for standard genome sequencing and annotation.</title>
        <authorList>
            <consortium name="The Broad Institute Genomics Platform"/>
            <consortium name="The Broad Institute Genome Sequencing Center for Infectious Disease"/>
            <person name="Wu L."/>
            <person name="Ma J."/>
        </authorList>
    </citation>
    <scope>NUCLEOTIDE SEQUENCE [LARGE SCALE GENOMIC DNA]</scope>
    <source>
        <strain evidence="6">CGMCC 1.10188</strain>
    </source>
</reference>
<feature type="domain" description="3-hydroxyisobutyrate dehydrogenase-like NAD-binding" evidence="4">
    <location>
        <begin position="168"/>
        <end position="285"/>
    </location>
</feature>
<proteinExistence type="predicted"/>
<dbReference type="InterPro" id="IPR015815">
    <property type="entry name" value="HIBADH-related"/>
</dbReference>
<accession>A0ABQ1J5S0</accession>
<dbReference type="EMBL" id="BMDZ01000086">
    <property type="protein sequence ID" value="GGB59421.1"/>
    <property type="molecule type" value="Genomic_DNA"/>
</dbReference>
<name>A0ABQ1J5S0_9PROT</name>
<feature type="domain" description="6-phosphogluconate dehydrogenase NADP-binding" evidence="3">
    <location>
        <begin position="5"/>
        <end position="162"/>
    </location>
</feature>
<dbReference type="Pfam" id="PF14833">
    <property type="entry name" value="NAD_binding_11"/>
    <property type="match status" value="1"/>
</dbReference>
<keyword evidence="6" id="KW-1185">Reference proteome</keyword>
<evidence type="ECO:0000313" key="6">
    <source>
        <dbReference type="Proteomes" id="UP000603352"/>
    </source>
</evidence>
<dbReference type="SUPFAM" id="SSF51735">
    <property type="entry name" value="NAD(P)-binding Rossmann-fold domains"/>
    <property type="match status" value="1"/>
</dbReference>
<gene>
    <name evidence="5" type="ORF">GCM10011505_45240</name>
</gene>
<protein>
    <submittedName>
        <fullName evidence="5">Dehydrogenase</fullName>
    </submittedName>
</protein>
<dbReference type="Gene3D" id="1.10.1040.10">
    <property type="entry name" value="N-(1-d-carboxylethyl)-l-norvaline Dehydrogenase, domain 2"/>
    <property type="match status" value="1"/>
</dbReference>
<dbReference type="InterPro" id="IPR036291">
    <property type="entry name" value="NAD(P)-bd_dom_sf"/>
</dbReference>
<keyword evidence="1" id="KW-0560">Oxidoreductase</keyword>
<evidence type="ECO:0000259" key="3">
    <source>
        <dbReference type="Pfam" id="PF03446"/>
    </source>
</evidence>
<dbReference type="PROSITE" id="PS00895">
    <property type="entry name" value="3_HYDROXYISOBUT_DH"/>
    <property type="match status" value="1"/>
</dbReference>
<dbReference type="Gene3D" id="3.40.50.720">
    <property type="entry name" value="NAD(P)-binding Rossmann-like Domain"/>
    <property type="match status" value="1"/>
</dbReference>
<dbReference type="PIRSF" id="PIRSF000103">
    <property type="entry name" value="HIBADH"/>
    <property type="match status" value="1"/>
</dbReference>
<dbReference type="InterPro" id="IPR006115">
    <property type="entry name" value="6PGDH_NADP-bd"/>
</dbReference>
<dbReference type="InterPro" id="IPR008927">
    <property type="entry name" value="6-PGluconate_DH-like_C_sf"/>
</dbReference>
<dbReference type="Proteomes" id="UP000603352">
    <property type="component" value="Unassembled WGS sequence"/>
</dbReference>
<dbReference type="SUPFAM" id="SSF48179">
    <property type="entry name" value="6-phosphogluconate dehydrogenase C-terminal domain-like"/>
    <property type="match status" value="1"/>
</dbReference>
<sequence>MTTQTGFIGLGVMGQPMALNLARAGIGLIVWNRTSSRAQALADAGAEVAATPAQVFRRAHVVFLMMMDGVSMDAVLGRGTPGLAANVRGRIIVHMGTTAPGYSRALGDDIRAAGGDYVEAPVSGSRLPAEAGQLVAMLAGDPGPVEIVRPLLAPMCARVVDCGAVPSGLLMKLAVNVFLITMATGLTEAFHFAQRHDLDLERFVAVLDAGPMASAVSRMKAAKLLAADFTVQAGIVDVLKNNQLIAAAAREAGISSPLLDVCHALFSETLALGHGGLDMAAVVKAIEARTGAVSAG</sequence>
<dbReference type="Pfam" id="PF03446">
    <property type="entry name" value="NAD_binding_2"/>
    <property type="match status" value="1"/>
</dbReference>